<keyword evidence="1" id="KW-0732">Signal</keyword>
<proteinExistence type="predicted"/>
<dbReference type="SUPFAM" id="SSF160574">
    <property type="entry name" value="BT0923-like"/>
    <property type="match status" value="1"/>
</dbReference>
<accession>A0ABV7MMW0</accession>
<evidence type="ECO:0000313" key="2">
    <source>
        <dbReference type="EMBL" id="MFC3323223.1"/>
    </source>
</evidence>
<sequence>MKPTRYCLAPGALVLLLAGVSDASTAEQPIACKKVPSVVRDVFHKDFPDAKIKGCAQEVENGELVFEITSVEGTMTRDVLYHRDGKVIVVEESIPMEAVPQPVRAAVDTKFAGGKIKLAEKLMRDGKVSYEFQIRYKGKNVQPVFDPDGNEVKG</sequence>
<name>A0ABV7MMW0_9HYPH</name>
<gene>
    <name evidence="2" type="ORF">ACFOJ9_15750</name>
</gene>
<evidence type="ECO:0000313" key="3">
    <source>
        <dbReference type="Proteomes" id="UP001595648"/>
    </source>
</evidence>
<feature type="chain" id="PRO_5045376824" description="Beta-lactamase-inhibitor-like PepSY-like domain-containing protein" evidence="1">
    <location>
        <begin position="24"/>
        <end position="154"/>
    </location>
</feature>
<evidence type="ECO:0000256" key="1">
    <source>
        <dbReference type="SAM" id="SignalP"/>
    </source>
</evidence>
<comment type="caution">
    <text evidence="2">The sequence shown here is derived from an EMBL/GenBank/DDBJ whole genome shotgun (WGS) entry which is preliminary data.</text>
</comment>
<evidence type="ECO:0008006" key="4">
    <source>
        <dbReference type="Google" id="ProtNLM"/>
    </source>
</evidence>
<keyword evidence="3" id="KW-1185">Reference proteome</keyword>
<dbReference type="Proteomes" id="UP001595648">
    <property type="component" value="Unassembled WGS sequence"/>
</dbReference>
<feature type="signal peptide" evidence="1">
    <location>
        <begin position="1"/>
        <end position="23"/>
    </location>
</feature>
<organism evidence="2 3">
    <name type="scientific">Mesorhizobium cantuariense</name>
    <dbReference type="NCBI Taxonomy" id="1300275"/>
    <lineage>
        <taxon>Bacteria</taxon>
        <taxon>Pseudomonadati</taxon>
        <taxon>Pseudomonadota</taxon>
        <taxon>Alphaproteobacteria</taxon>
        <taxon>Hyphomicrobiales</taxon>
        <taxon>Phyllobacteriaceae</taxon>
        <taxon>Mesorhizobium</taxon>
    </lineage>
</organism>
<dbReference type="EMBL" id="JBHRVD010000001">
    <property type="protein sequence ID" value="MFC3323223.1"/>
    <property type="molecule type" value="Genomic_DNA"/>
</dbReference>
<protein>
    <recommendedName>
        <fullName evidence="4">Beta-lactamase-inhibitor-like PepSY-like domain-containing protein</fullName>
    </recommendedName>
</protein>
<dbReference type="RefSeq" id="WP_378979685.1">
    <property type="nucleotide sequence ID" value="NZ_JBHRVD010000001.1"/>
</dbReference>
<reference evidence="3" key="1">
    <citation type="journal article" date="2019" name="Int. J. Syst. Evol. Microbiol.">
        <title>The Global Catalogue of Microorganisms (GCM) 10K type strain sequencing project: providing services to taxonomists for standard genome sequencing and annotation.</title>
        <authorList>
            <consortium name="The Broad Institute Genomics Platform"/>
            <consortium name="The Broad Institute Genome Sequencing Center for Infectious Disease"/>
            <person name="Wu L."/>
            <person name="Ma J."/>
        </authorList>
    </citation>
    <scope>NUCLEOTIDE SEQUENCE [LARGE SCALE GENOMIC DNA]</scope>
    <source>
        <strain evidence="3">ICMP 19515</strain>
    </source>
</reference>
<dbReference type="Gene3D" id="3.10.450.360">
    <property type="match status" value="1"/>
</dbReference>